<name>Q0U482_PHANO</name>
<dbReference type="RefSeq" id="XP_001803644.1">
    <property type="nucleotide sequence ID" value="XM_001803592.1"/>
</dbReference>
<gene>
    <name evidence="2" type="ORF">SNOG_13432</name>
</gene>
<dbReference type="GeneID" id="5980561"/>
<feature type="compositionally biased region" description="Low complexity" evidence="1">
    <location>
        <begin position="1"/>
        <end position="11"/>
    </location>
</feature>
<feature type="region of interest" description="Disordered" evidence="1">
    <location>
        <begin position="1"/>
        <end position="24"/>
    </location>
</feature>
<organism evidence="2 3">
    <name type="scientific">Phaeosphaeria nodorum (strain SN15 / ATCC MYA-4574 / FGSC 10173)</name>
    <name type="common">Glume blotch fungus</name>
    <name type="synonym">Parastagonospora nodorum</name>
    <dbReference type="NCBI Taxonomy" id="321614"/>
    <lineage>
        <taxon>Eukaryota</taxon>
        <taxon>Fungi</taxon>
        <taxon>Dikarya</taxon>
        <taxon>Ascomycota</taxon>
        <taxon>Pezizomycotina</taxon>
        <taxon>Dothideomycetes</taxon>
        <taxon>Pleosporomycetidae</taxon>
        <taxon>Pleosporales</taxon>
        <taxon>Pleosporineae</taxon>
        <taxon>Phaeosphaeriaceae</taxon>
        <taxon>Parastagonospora</taxon>
    </lineage>
</organism>
<evidence type="ECO:0000313" key="2">
    <source>
        <dbReference type="EMBL" id="EAT79316.1"/>
    </source>
</evidence>
<proteinExistence type="predicted"/>
<sequence>MRSRSRNQNNLRSDKGHRIGSTKNHLQTSCQPLFVRGQPVENLYAGEMRRHVSQPCNNTIANACEQRLRWRSSSAHSPGVASEASPATLRSLHSIGLTSDGTTYARSCGFRYLRPTVQLVHFELMDFNVRGSTRQLKTPKGTPYMARSGPATSIIMSERAGNIGNKGPTAVEPTSSSIMTRTGS</sequence>
<accession>Q0U482</accession>
<evidence type="ECO:0000313" key="3">
    <source>
        <dbReference type="Proteomes" id="UP000001055"/>
    </source>
</evidence>
<dbReference type="KEGG" id="pno:SNOG_13432"/>
<evidence type="ECO:0000256" key="1">
    <source>
        <dbReference type="SAM" id="MobiDB-lite"/>
    </source>
</evidence>
<dbReference type="InParanoid" id="Q0U482"/>
<reference evidence="3" key="1">
    <citation type="journal article" date="2007" name="Plant Cell">
        <title>Dothideomycete-plant interactions illuminated by genome sequencing and EST analysis of the wheat pathogen Stagonospora nodorum.</title>
        <authorList>
            <person name="Hane J.K."/>
            <person name="Lowe R.G."/>
            <person name="Solomon P.S."/>
            <person name="Tan K.C."/>
            <person name="Schoch C.L."/>
            <person name="Spatafora J.W."/>
            <person name="Crous P.W."/>
            <person name="Kodira C."/>
            <person name="Birren B.W."/>
            <person name="Galagan J.E."/>
            <person name="Torriani S.F."/>
            <person name="McDonald B.A."/>
            <person name="Oliver R.P."/>
        </authorList>
    </citation>
    <scope>NUCLEOTIDE SEQUENCE [LARGE SCALE GENOMIC DNA]</scope>
    <source>
        <strain evidence="3">SN15 / ATCC MYA-4574 / FGSC 10173</strain>
    </source>
</reference>
<dbReference type="AlphaFoldDB" id="Q0U482"/>
<protein>
    <submittedName>
        <fullName evidence="2">Uncharacterized protein</fullName>
    </submittedName>
</protein>
<feature type="region of interest" description="Disordered" evidence="1">
    <location>
        <begin position="160"/>
        <end position="184"/>
    </location>
</feature>
<dbReference type="EMBL" id="CH445350">
    <property type="protein sequence ID" value="EAT79316.1"/>
    <property type="molecule type" value="Genomic_DNA"/>
</dbReference>
<dbReference type="HOGENOM" id="CLU_1468702_0_0_1"/>
<dbReference type="Proteomes" id="UP000001055">
    <property type="component" value="Unassembled WGS sequence"/>
</dbReference>
<feature type="compositionally biased region" description="Polar residues" evidence="1">
    <location>
        <begin position="172"/>
        <end position="184"/>
    </location>
</feature>